<dbReference type="InterPro" id="IPR042837">
    <property type="entry name" value="PTX3"/>
</dbReference>
<evidence type="ECO:0000313" key="5">
    <source>
        <dbReference type="Proteomes" id="UP000695264"/>
    </source>
</evidence>
<dbReference type="InterPro" id="IPR009003">
    <property type="entry name" value="Peptidase_S1_PA"/>
</dbReference>
<dbReference type="InterPro" id="IPR006558">
    <property type="entry name" value="LamG-like"/>
</dbReference>
<dbReference type="PANTHER" id="PTHR46943:SF1">
    <property type="entry name" value="PENTRAXIN-RELATED PROTEIN PTX3"/>
    <property type="match status" value="1"/>
</dbReference>
<gene>
    <name evidence="4" type="ORF">HCK00_05400</name>
</gene>
<feature type="domain" description="Peptidase S1" evidence="3">
    <location>
        <begin position="171"/>
        <end position="385"/>
    </location>
</feature>
<dbReference type="InterPro" id="IPR043504">
    <property type="entry name" value="Peptidase_S1_PA_chymotrypsin"/>
</dbReference>
<dbReference type="SMART" id="SM00560">
    <property type="entry name" value="LamGL"/>
    <property type="match status" value="2"/>
</dbReference>
<proteinExistence type="predicted"/>
<organism evidence="4 5">
    <name type="scientific">Streptomyces zingiberis</name>
    <dbReference type="NCBI Taxonomy" id="2053010"/>
    <lineage>
        <taxon>Bacteria</taxon>
        <taxon>Bacillati</taxon>
        <taxon>Actinomycetota</taxon>
        <taxon>Actinomycetes</taxon>
        <taxon>Kitasatosporales</taxon>
        <taxon>Streptomycetaceae</taxon>
        <taxon>Streptomyces</taxon>
    </lineage>
</organism>
<dbReference type="Pfam" id="PF00089">
    <property type="entry name" value="Trypsin"/>
    <property type="match status" value="1"/>
</dbReference>
<evidence type="ECO:0000256" key="2">
    <source>
        <dbReference type="ARBA" id="ARBA00023157"/>
    </source>
</evidence>
<name>A0ABX1BQH7_9ACTN</name>
<dbReference type="SUPFAM" id="SSF50494">
    <property type="entry name" value="Trypsin-like serine proteases"/>
    <property type="match status" value="1"/>
</dbReference>
<comment type="caution">
    <text evidence="4">The sequence shown here is derived from an EMBL/GenBank/DDBJ whole genome shotgun (WGS) entry which is preliminary data.</text>
</comment>
<dbReference type="SMART" id="SM00020">
    <property type="entry name" value="Tryp_SPc"/>
    <property type="match status" value="1"/>
</dbReference>
<dbReference type="InterPro" id="IPR001254">
    <property type="entry name" value="Trypsin_dom"/>
</dbReference>
<keyword evidence="1" id="KW-0732">Signal</keyword>
<dbReference type="RefSeq" id="WP_168100576.1">
    <property type="nucleotide sequence ID" value="NZ_JAATEN010000003.1"/>
</dbReference>
<dbReference type="PROSITE" id="PS50240">
    <property type="entry name" value="TRYPSIN_DOM"/>
    <property type="match status" value="1"/>
</dbReference>
<dbReference type="SUPFAM" id="SSF49899">
    <property type="entry name" value="Concanavalin A-like lectins/glucanases"/>
    <property type="match status" value="2"/>
</dbReference>
<evidence type="ECO:0000256" key="1">
    <source>
        <dbReference type="ARBA" id="ARBA00022729"/>
    </source>
</evidence>
<dbReference type="InterPro" id="IPR001314">
    <property type="entry name" value="Peptidase_S1A"/>
</dbReference>
<dbReference type="InterPro" id="IPR013320">
    <property type="entry name" value="ConA-like_dom_sf"/>
</dbReference>
<protein>
    <submittedName>
        <fullName evidence="4">Trypsin-like serine protease</fullName>
    </submittedName>
</protein>
<dbReference type="Gene3D" id="2.60.120.200">
    <property type="match status" value="2"/>
</dbReference>
<evidence type="ECO:0000259" key="3">
    <source>
        <dbReference type="PROSITE" id="PS50240"/>
    </source>
</evidence>
<reference evidence="4 5" key="1">
    <citation type="submission" date="2020-03" db="EMBL/GenBank/DDBJ databases">
        <title>WGS of actinomycetes isolated from Thailand.</title>
        <authorList>
            <person name="Thawai C."/>
        </authorList>
    </citation>
    <scope>NUCLEOTIDE SEQUENCE [LARGE SCALE GENOMIC DNA]</scope>
    <source>
        <strain evidence="4 5">PLAI 1-29</strain>
    </source>
</reference>
<dbReference type="Proteomes" id="UP000695264">
    <property type="component" value="Unassembled WGS sequence"/>
</dbReference>
<dbReference type="PRINTS" id="PR00722">
    <property type="entry name" value="CHYMOTRYPSIN"/>
</dbReference>
<dbReference type="Gene3D" id="2.40.10.10">
    <property type="entry name" value="Trypsin-like serine proteases"/>
    <property type="match status" value="2"/>
</dbReference>
<sequence length="818" mass="84794">MGLRGTLGRSTSAVLATITAMTAVTAWGVGPMAQVSWAEPGDGLDTLVEDFAYPDRDELVDEKGLKLISGDGNIQVADCTSGGDDLVRINSRASGNVCFAVSGPVGYLTMEIERTYLAKSDARDDVMATVRTEDPRTNESEVEEVDLEPGSWKALGEGLDPELQSTLLELSVGKDKPGAVLSGDAARPWLARVTIGKPGYAGGRNCSGALVDRTWVLTAASCFTEDPTKPVAVGAPARGTTVSFAGKAPIRVNHLVPRDDRDLVLARLSAPVAGIEPAAVVATAPADGAELVAAGYGRTGSAWVPGTPHSSDVTQAASTATAVKLAGGRICKGDAGGPVLDVNGLISGVQSRADHAGCLGQSGQGADATAARVDNIASWLSGSTFTGKARFTLDEGAGSRRVLGGEAEEFAAAVAGGAQFGAGGRKGSALRLDGSSGYAATAGPVVDTTKSFSVSAWVKLENKDGNYTLLSQAGSRASGFQLYYSKSFDKWVFNRHVKDTDDTAIVRSLSSAAVETGVWTHLAGVYDASAKTVQLFVNGKAQPAAEFTTPWRASGALQLGRLRWRGVWQEHAAASLDEVRVVQSAMTQADAAAGESAQLPAHLQELASFPLDESAGETHARGGLGAGMVASVTGSGARLGVAGRVGTALKLDGAGYAATAGPVVDTTKSFSVSAWVKLDDKDGNYTFVSQAGDRASGFQLYYSKSFDKWVFNRHVKDTDDTAIARSLSSGAAEAGVWTHLAGVYDASAKTVQLFVNGNSQTAAEFTTPWRANSALQIGRLFYKGSFQENVPGTIDNVQVWDSAVGTDQIFNGGIAFGK</sequence>
<dbReference type="Pfam" id="PF13385">
    <property type="entry name" value="Laminin_G_3"/>
    <property type="match status" value="2"/>
</dbReference>
<evidence type="ECO:0000313" key="4">
    <source>
        <dbReference type="EMBL" id="NJP99983.1"/>
    </source>
</evidence>
<dbReference type="EMBL" id="JAATEN010000003">
    <property type="protein sequence ID" value="NJP99983.1"/>
    <property type="molecule type" value="Genomic_DNA"/>
</dbReference>
<dbReference type="PANTHER" id="PTHR46943">
    <property type="entry name" value="PENTRAXIN-RELATED PROTEIN PTX3"/>
    <property type="match status" value="1"/>
</dbReference>
<keyword evidence="5" id="KW-1185">Reference proteome</keyword>
<accession>A0ABX1BQH7</accession>
<keyword evidence="2" id="KW-1015">Disulfide bond</keyword>